<name>A0A0D1XCY0_9EURO</name>
<dbReference type="Proteomes" id="UP000053599">
    <property type="component" value="Unassembled WGS sequence"/>
</dbReference>
<feature type="coiled-coil region" evidence="1">
    <location>
        <begin position="190"/>
        <end position="217"/>
    </location>
</feature>
<evidence type="ECO:0000313" key="2">
    <source>
        <dbReference type="EMBL" id="KIV85726.1"/>
    </source>
</evidence>
<accession>A0A0D1XCY0</accession>
<keyword evidence="1" id="KW-0175">Coiled coil</keyword>
<dbReference type="AlphaFoldDB" id="A0A0D1XCY0"/>
<evidence type="ECO:0000313" key="3">
    <source>
        <dbReference type="Proteomes" id="UP000053599"/>
    </source>
</evidence>
<reference evidence="2 3" key="1">
    <citation type="submission" date="2015-01" db="EMBL/GenBank/DDBJ databases">
        <title>The Genome Sequence of Exophiala sideris CBS121828.</title>
        <authorList>
            <consortium name="The Broad Institute Genomics Platform"/>
            <person name="Cuomo C."/>
            <person name="de Hoog S."/>
            <person name="Gorbushina A."/>
            <person name="Stielow B."/>
            <person name="Teixiera M."/>
            <person name="Abouelleil A."/>
            <person name="Chapman S.B."/>
            <person name="Priest M."/>
            <person name="Young S.K."/>
            <person name="Wortman J."/>
            <person name="Nusbaum C."/>
            <person name="Birren B."/>
        </authorList>
    </citation>
    <scope>NUCLEOTIDE SEQUENCE [LARGE SCALE GENOMIC DNA]</scope>
    <source>
        <strain evidence="2 3">CBS 121828</strain>
    </source>
</reference>
<organism evidence="2 3">
    <name type="scientific">Exophiala sideris</name>
    <dbReference type="NCBI Taxonomy" id="1016849"/>
    <lineage>
        <taxon>Eukaryota</taxon>
        <taxon>Fungi</taxon>
        <taxon>Dikarya</taxon>
        <taxon>Ascomycota</taxon>
        <taxon>Pezizomycotina</taxon>
        <taxon>Eurotiomycetes</taxon>
        <taxon>Chaetothyriomycetidae</taxon>
        <taxon>Chaetothyriales</taxon>
        <taxon>Herpotrichiellaceae</taxon>
        <taxon>Exophiala</taxon>
    </lineage>
</organism>
<dbReference type="OrthoDB" id="4156346at2759"/>
<dbReference type="HOGENOM" id="CLU_088297_0_0_1"/>
<protein>
    <submittedName>
        <fullName evidence="2">Uncharacterized protein</fullName>
    </submittedName>
</protein>
<gene>
    <name evidence="2" type="ORF">PV11_01387</name>
</gene>
<evidence type="ECO:0000256" key="1">
    <source>
        <dbReference type="SAM" id="Coils"/>
    </source>
</evidence>
<sequence>MATNPPTIAEPLHFSVMSSHTSSSSTLSALAKFDMLSDERLTAANGLSGICTPLSSNADTTESSVSEATLDLRKDLDQKLEALVLAEETSRPYEGQTSEDAIGPPSAFKGPIGGFECAFGFTGTFQEPCAPPKSKGAFLVALKAEIEGIGKIQSGLQAYQHAINSRKYHILSTRFLIGQNTATIVTLDQLDQIVLHLKKIEEEVQKIEHEETEVEQELFDALRDAQPWVARTRAILIHSHVFYKINFVLASEKKTTRTTT</sequence>
<dbReference type="EMBL" id="KN846951">
    <property type="protein sequence ID" value="KIV85726.1"/>
    <property type="molecule type" value="Genomic_DNA"/>
</dbReference>
<proteinExistence type="predicted"/>